<sequence>MFSTPHKQRSYTIAQKRHALELIESLGEAKAVRRLGYPRRNIRDWVAKKTQIMDLQGAQTSKTLKGHGKKEIIPFSHALVMFMEDLRRDEEVYRTRKEADVVETHVTFALEFRGKYGVNHTAAEIYNVDETAIYYDTPPKEIWAIRDRKGYAKIRKTEKQRARMTSVLTARADGEFCFIEMVRKLRNGGVEEEGLKAYPAGHMYAGQESGWMDRHVWDKVIADETGATVIPLPVNSTAVNQPLDVDVMGPLNRIKGENGKEIKNTKKSNNSKKSGETNEDKETAQEKRM</sequence>
<feature type="region of interest" description="Disordered" evidence="1">
    <location>
        <begin position="250"/>
        <end position="289"/>
    </location>
</feature>
<name>A0A8J5M3M2_9STRA</name>
<gene>
    <name evidence="2" type="ORF">JG688_00013944</name>
</gene>
<dbReference type="AlphaFoldDB" id="A0A8J5M3M2"/>
<reference evidence="2" key="1">
    <citation type="submission" date="2021-01" db="EMBL/GenBank/DDBJ databases">
        <title>Phytophthora aleatoria, a newly-described species from Pinus radiata is distinct from Phytophthora cactorum isolates based on comparative genomics.</title>
        <authorList>
            <person name="Mcdougal R."/>
            <person name="Panda P."/>
            <person name="Williams N."/>
            <person name="Studholme D.J."/>
        </authorList>
    </citation>
    <scope>NUCLEOTIDE SEQUENCE</scope>
    <source>
        <strain evidence="2">NZFS 4037</strain>
    </source>
</reference>
<proteinExistence type="predicted"/>
<evidence type="ECO:0000256" key="1">
    <source>
        <dbReference type="SAM" id="MobiDB-lite"/>
    </source>
</evidence>
<feature type="compositionally biased region" description="Basic and acidic residues" evidence="1">
    <location>
        <begin position="254"/>
        <end position="264"/>
    </location>
</feature>
<evidence type="ECO:0000313" key="2">
    <source>
        <dbReference type="EMBL" id="KAG6950957.1"/>
    </source>
</evidence>
<accession>A0A8J5M3M2</accession>
<feature type="non-terminal residue" evidence="2">
    <location>
        <position position="1"/>
    </location>
</feature>
<comment type="caution">
    <text evidence="2">The sequence shown here is derived from an EMBL/GenBank/DDBJ whole genome shotgun (WGS) entry which is preliminary data.</text>
</comment>
<dbReference type="EMBL" id="JAENGY010001251">
    <property type="protein sequence ID" value="KAG6950957.1"/>
    <property type="molecule type" value="Genomic_DNA"/>
</dbReference>
<organism evidence="2 3">
    <name type="scientific">Phytophthora aleatoria</name>
    <dbReference type="NCBI Taxonomy" id="2496075"/>
    <lineage>
        <taxon>Eukaryota</taxon>
        <taxon>Sar</taxon>
        <taxon>Stramenopiles</taxon>
        <taxon>Oomycota</taxon>
        <taxon>Peronosporomycetes</taxon>
        <taxon>Peronosporales</taxon>
        <taxon>Peronosporaceae</taxon>
        <taxon>Phytophthora</taxon>
    </lineage>
</organism>
<dbReference type="Proteomes" id="UP000709295">
    <property type="component" value="Unassembled WGS sequence"/>
</dbReference>
<feature type="compositionally biased region" description="Basic and acidic residues" evidence="1">
    <location>
        <begin position="273"/>
        <end position="289"/>
    </location>
</feature>
<evidence type="ECO:0000313" key="3">
    <source>
        <dbReference type="Proteomes" id="UP000709295"/>
    </source>
</evidence>
<keyword evidence="3" id="KW-1185">Reference proteome</keyword>
<protein>
    <recommendedName>
        <fullName evidence="4">HTH psq-type domain-containing protein</fullName>
    </recommendedName>
</protein>
<evidence type="ECO:0008006" key="4">
    <source>
        <dbReference type="Google" id="ProtNLM"/>
    </source>
</evidence>